<sequence length="350" mass="39728">MGGAERFCFRLISALNEFGTDCIAFVRKGSEVEKSLPEAVSYLGLPMRTVWDPLSMIQIKRAIRRISPTVVQTYMGRATRLTRLKKGQLPIHVSRLGGYYKLNGYRHAHAWVVNTKGLCDYLISNGFPKDRVFYVPNFVEEVDPEKIGSKEQLRKELGIPLDAWLLVTAGRFIPVKGHQYLIDAFLDLPKRIRNRPLYLAILGDGPLKGQYLEKIKGTGYEERIIFPGWVNQPERYYIASDMIVFPSLEMETLGNVILEAWAMKRPVVTSSFRGAREITEDKMDAIRVPCNDSHALKKAIHSLLDDDGMRVELALAGHAKINSQFSKGVVLKRYHEIYEELTSQIIRAGS</sequence>
<gene>
    <name evidence="5" type="ORF">DBT_1780</name>
</gene>
<comment type="similarity">
    <text evidence="1">Belongs to the glycosyltransferase group 1 family. Glycosyltransferase 4 subfamily.</text>
</comment>
<dbReference type="SUPFAM" id="SSF53756">
    <property type="entry name" value="UDP-Glycosyltransferase/glycogen phosphorylase"/>
    <property type="match status" value="1"/>
</dbReference>
<protein>
    <submittedName>
        <fullName evidence="5">Glycosyltransferase</fullName>
    </submittedName>
</protein>
<dbReference type="Pfam" id="PF13692">
    <property type="entry name" value="Glyco_trans_1_4"/>
    <property type="match status" value="1"/>
</dbReference>
<dbReference type="Gene3D" id="3.40.50.2000">
    <property type="entry name" value="Glycogen Phosphorylase B"/>
    <property type="match status" value="2"/>
</dbReference>
<keyword evidence="3 5" id="KW-0808">Transferase</keyword>
<dbReference type="PANTHER" id="PTHR12526">
    <property type="entry name" value="GLYCOSYLTRANSFERASE"/>
    <property type="match status" value="1"/>
</dbReference>
<keyword evidence="6" id="KW-1185">Reference proteome</keyword>
<dbReference type="STRING" id="1156395.DBT_1780"/>
<evidence type="ECO:0000256" key="1">
    <source>
        <dbReference type="ARBA" id="ARBA00009481"/>
    </source>
</evidence>
<dbReference type="Pfam" id="PF13439">
    <property type="entry name" value="Glyco_transf_4"/>
    <property type="match status" value="1"/>
</dbReference>
<reference evidence="5 6" key="1">
    <citation type="submission" date="2016-06" db="EMBL/GenBank/DDBJ databases">
        <title>Respiratory ammonification of nitrate coupled to the oxidation of elemental sulfur in deep-sea autotrophic thermophilic bacteria.</title>
        <authorList>
            <person name="Slobodkina G.B."/>
            <person name="Mardanov A.V."/>
            <person name="Ravin N.V."/>
            <person name="Frolova A.A."/>
            <person name="Viryasiv M.B."/>
            <person name="Chernyh N.A."/>
            <person name="Bonch-Osmolovskaya E.A."/>
            <person name="Slobodkin A.I."/>
        </authorList>
    </citation>
    <scope>NUCLEOTIDE SEQUENCE [LARGE SCALE GENOMIC DNA]</scope>
    <source>
        <strain evidence="5 6">S69</strain>
    </source>
</reference>
<dbReference type="Proteomes" id="UP000093080">
    <property type="component" value="Unassembled WGS sequence"/>
</dbReference>
<comment type="caution">
    <text evidence="5">The sequence shown here is derived from an EMBL/GenBank/DDBJ whole genome shotgun (WGS) entry which is preliminary data.</text>
</comment>
<dbReference type="EMBL" id="MAGO01000009">
    <property type="protein sequence ID" value="OCC14720.1"/>
    <property type="molecule type" value="Genomic_DNA"/>
</dbReference>
<feature type="domain" description="Glycosyltransferase subfamily 4-like N-terminal" evidence="4">
    <location>
        <begin position="1"/>
        <end position="140"/>
    </location>
</feature>
<evidence type="ECO:0000259" key="4">
    <source>
        <dbReference type="Pfam" id="PF13439"/>
    </source>
</evidence>
<proteinExistence type="inferred from homology"/>
<accession>A0A1B9F466</accession>
<evidence type="ECO:0000256" key="3">
    <source>
        <dbReference type="ARBA" id="ARBA00022679"/>
    </source>
</evidence>
<evidence type="ECO:0000313" key="6">
    <source>
        <dbReference type="Proteomes" id="UP000093080"/>
    </source>
</evidence>
<dbReference type="AlphaFoldDB" id="A0A1B9F466"/>
<dbReference type="GO" id="GO:0016757">
    <property type="term" value="F:glycosyltransferase activity"/>
    <property type="evidence" value="ECO:0007669"/>
    <property type="project" value="UniProtKB-KW"/>
</dbReference>
<organism evidence="5 6">
    <name type="scientific">Dissulfuribacter thermophilus</name>
    <dbReference type="NCBI Taxonomy" id="1156395"/>
    <lineage>
        <taxon>Bacteria</taxon>
        <taxon>Pseudomonadati</taxon>
        <taxon>Thermodesulfobacteriota</taxon>
        <taxon>Dissulfuribacteria</taxon>
        <taxon>Dissulfuribacterales</taxon>
        <taxon>Dissulfuribacteraceae</taxon>
        <taxon>Dissulfuribacter</taxon>
    </lineage>
</organism>
<dbReference type="PANTHER" id="PTHR12526:SF640">
    <property type="entry name" value="COLANIC ACID BIOSYNTHESIS GLYCOSYLTRANSFERASE WCAL-RELATED"/>
    <property type="match status" value="1"/>
</dbReference>
<evidence type="ECO:0000256" key="2">
    <source>
        <dbReference type="ARBA" id="ARBA00022676"/>
    </source>
</evidence>
<dbReference type="CDD" id="cd03811">
    <property type="entry name" value="GT4_GT28_WabH-like"/>
    <property type="match status" value="1"/>
</dbReference>
<dbReference type="InterPro" id="IPR028098">
    <property type="entry name" value="Glyco_trans_4-like_N"/>
</dbReference>
<name>A0A1B9F466_9BACT</name>
<keyword evidence="2" id="KW-0328">Glycosyltransferase</keyword>
<evidence type="ECO:0000313" key="5">
    <source>
        <dbReference type="EMBL" id="OCC14720.1"/>
    </source>
</evidence>